<protein>
    <submittedName>
        <fullName evidence="1">Uncharacterized protein</fullName>
    </submittedName>
</protein>
<name>A0A223NUA5_9SPHI</name>
<dbReference type="EMBL" id="CP022743">
    <property type="protein sequence ID" value="ASU33453.1"/>
    <property type="molecule type" value="Genomic_DNA"/>
</dbReference>
<proteinExistence type="predicted"/>
<keyword evidence="2" id="KW-1185">Reference proteome</keyword>
<evidence type="ECO:0000313" key="1">
    <source>
        <dbReference type="EMBL" id="ASU33453.1"/>
    </source>
</evidence>
<evidence type="ECO:0000313" key="2">
    <source>
        <dbReference type="Proteomes" id="UP000215002"/>
    </source>
</evidence>
<reference evidence="1 2" key="1">
    <citation type="submission" date="2017-08" db="EMBL/GenBank/DDBJ databases">
        <title>Complete genome sequence of Mucilaginibacter sp. strain BJC16-A31.</title>
        <authorList>
            <consortium name="Henan University of Science and Technology"/>
            <person name="You X."/>
        </authorList>
    </citation>
    <scope>NUCLEOTIDE SEQUENCE [LARGE SCALE GENOMIC DNA]</scope>
    <source>
        <strain evidence="1 2">BJC16-A31</strain>
    </source>
</reference>
<accession>A0A223NUA5</accession>
<dbReference type="AlphaFoldDB" id="A0A223NUA5"/>
<gene>
    <name evidence="1" type="ORF">MuYL_1555</name>
</gene>
<dbReference type="Proteomes" id="UP000215002">
    <property type="component" value="Chromosome"/>
</dbReference>
<organism evidence="1 2">
    <name type="scientific">Mucilaginibacter xinganensis</name>
    <dbReference type="NCBI Taxonomy" id="1234841"/>
    <lineage>
        <taxon>Bacteria</taxon>
        <taxon>Pseudomonadati</taxon>
        <taxon>Bacteroidota</taxon>
        <taxon>Sphingobacteriia</taxon>
        <taxon>Sphingobacteriales</taxon>
        <taxon>Sphingobacteriaceae</taxon>
        <taxon>Mucilaginibacter</taxon>
    </lineage>
</organism>
<sequence>MIKVLSDVNISLAQLCEVVFLTEPGHYLNFSYKVNFHLPKKS</sequence>
<dbReference type="KEGG" id="muc:MuYL_1555"/>